<keyword evidence="2" id="KW-0472">Membrane</keyword>
<proteinExistence type="predicted"/>
<dbReference type="GeneID" id="35655995"/>
<protein>
    <submittedName>
        <fullName evidence="3">Uncharacterized protein</fullName>
    </submittedName>
</protein>
<dbReference type="SMART" id="SM00028">
    <property type="entry name" value="TPR"/>
    <property type="match status" value="3"/>
</dbReference>
<feature type="transmembrane region" description="Helical" evidence="2">
    <location>
        <begin position="6"/>
        <end position="25"/>
    </location>
</feature>
<dbReference type="SUPFAM" id="SSF48452">
    <property type="entry name" value="TPR-like"/>
    <property type="match status" value="1"/>
</dbReference>
<organism evidence="3">
    <name type="scientific">Dictyopteris divaricata</name>
    <dbReference type="NCBI Taxonomy" id="156996"/>
    <lineage>
        <taxon>Eukaryota</taxon>
        <taxon>Sar</taxon>
        <taxon>Stramenopiles</taxon>
        <taxon>Ochrophyta</taxon>
        <taxon>PX clade</taxon>
        <taxon>Phaeophyceae</taxon>
        <taxon>Dictyotales</taxon>
        <taxon>Dictyotaceae</taxon>
        <taxon>Dictyopteris</taxon>
    </lineage>
</organism>
<geneLocation type="chloroplast" evidence="3"/>
<dbReference type="EMBL" id="KY433579">
    <property type="protein sequence ID" value="AQZ25102.1"/>
    <property type="molecule type" value="Genomic_DNA"/>
</dbReference>
<dbReference type="Gene3D" id="1.25.40.10">
    <property type="entry name" value="Tetratricopeptide repeat domain"/>
    <property type="match status" value="1"/>
</dbReference>
<reference evidence="3" key="1">
    <citation type="journal article" date="2017" name="Mar. Biotechnol.">
        <title>Plastid Genome of Dictyopteris divaricata (Dictyotales, Phaeophyceae): Understanding the Evolution of Plastid Genomes in Brown Algae.</title>
        <authorList>
            <person name="Liu F."/>
            <person name="Jin Z."/>
            <person name="Wang Y."/>
            <person name="Bi Y."/>
            <person name="Melton J.T.III."/>
        </authorList>
    </citation>
    <scope>NUCLEOTIDE SEQUENCE</scope>
</reference>
<sequence length="181" mass="21150">MNSIFVLSYSIILFSILVVLTFYIARQILNSQKLETNVKKLQKNLKQSVYSNDDLYKLGQLYLRKKLFNKALLVFREALICWDLNDKIGIGSLANTIGFTYFKLKKYNFAIYYYKVAVKILPDYLLAFKNLAFVYESLSFFQDASNCYQNCLALDSTNDFFINRLKLIQRQLVLESTTSNK</sequence>
<evidence type="ECO:0000256" key="1">
    <source>
        <dbReference type="PROSITE-ProRule" id="PRU00339"/>
    </source>
</evidence>
<keyword evidence="1" id="KW-0802">TPR repeat</keyword>
<dbReference type="InterPro" id="IPR011990">
    <property type="entry name" value="TPR-like_helical_dom_sf"/>
</dbReference>
<keyword evidence="3" id="KW-0934">Plastid</keyword>
<keyword evidence="2" id="KW-1133">Transmembrane helix</keyword>
<gene>
    <name evidence="3" type="primary">ycf37</name>
</gene>
<keyword evidence="3" id="KW-0150">Chloroplast</keyword>
<dbReference type="RefSeq" id="YP_009455747.1">
    <property type="nucleotide sequence ID" value="NC_036804.1"/>
</dbReference>
<evidence type="ECO:0000313" key="3">
    <source>
        <dbReference type="EMBL" id="AQZ25102.1"/>
    </source>
</evidence>
<dbReference type="InterPro" id="IPR019734">
    <property type="entry name" value="TPR_rpt"/>
</dbReference>
<dbReference type="AlphaFoldDB" id="A0A2I4Q2M9"/>
<keyword evidence="2" id="KW-0812">Transmembrane</keyword>
<accession>A0A2I4Q2M9</accession>
<evidence type="ECO:0000256" key="2">
    <source>
        <dbReference type="SAM" id="Phobius"/>
    </source>
</evidence>
<feature type="repeat" description="TPR" evidence="1">
    <location>
        <begin position="91"/>
        <end position="124"/>
    </location>
</feature>
<name>A0A2I4Q2M9_9PHAE</name>
<dbReference type="PROSITE" id="PS50005">
    <property type="entry name" value="TPR"/>
    <property type="match status" value="1"/>
</dbReference>